<keyword evidence="1" id="KW-0732">Signal</keyword>
<evidence type="ECO:0000313" key="3">
    <source>
        <dbReference type="Proteomes" id="UP000591131"/>
    </source>
</evidence>
<reference evidence="2 3" key="1">
    <citation type="submission" date="2020-04" db="EMBL/GenBank/DDBJ databases">
        <title>Perkinsus chesapeaki whole genome sequence.</title>
        <authorList>
            <person name="Bogema D.R."/>
        </authorList>
    </citation>
    <scope>NUCLEOTIDE SEQUENCE [LARGE SCALE GENOMIC DNA]</scope>
    <source>
        <strain evidence="2">ATCC PRA-425</strain>
    </source>
</reference>
<dbReference type="Proteomes" id="UP000591131">
    <property type="component" value="Unassembled WGS sequence"/>
</dbReference>
<dbReference type="AlphaFoldDB" id="A0A7J6MDB8"/>
<accession>A0A7J6MDB8</accession>
<evidence type="ECO:0000256" key="1">
    <source>
        <dbReference type="SAM" id="SignalP"/>
    </source>
</evidence>
<comment type="caution">
    <text evidence="2">The sequence shown here is derived from an EMBL/GenBank/DDBJ whole genome shotgun (WGS) entry which is preliminary data.</text>
</comment>
<feature type="signal peptide" evidence="1">
    <location>
        <begin position="1"/>
        <end position="23"/>
    </location>
</feature>
<proteinExistence type="predicted"/>
<keyword evidence="3" id="KW-1185">Reference proteome</keyword>
<organism evidence="2 3">
    <name type="scientific">Perkinsus chesapeaki</name>
    <name type="common">Clam parasite</name>
    <name type="synonym">Perkinsus andrewsi</name>
    <dbReference type="NCBI Taxonomy" id="330153"/>
    <lineage>
        <taxon>Eukaryota</taxon>
        <taxon>Sar</taxon>
        <taxon>Alveolata</taxon>
        <taxon>Perkinsozoa</taxon>
        <taxon>Perkinsea</taxon>
        <taxon>Perkinsida</taxon>
        <taxon>Perkinsidae</taxon>
        <taxon>Perkinsus</taxon>
    </lineage>
</organism>
<feature type="chain" id="PRO_5029564385" evidence="1">
    <location>
        <begin position="24"/>
        <end position="78"/>
    </location>
</feature>
<name>A0A7J6MDB8_PERCH</name>
<protein>
    <submittedName>
        <fullName evidence="2">Uncharacterized protein</fullName>
    </submittedName>
</protein>
<evidence type="ECO:0000313" key="2">
    <source>
        <dbReference type="EMBL" id="KAF4669140.1"/>
    </source>
</evidence>
<dbReference type="EMBL" id="JAAPAO010000177">
    <property type="protein sequence ID" value="KAF4669140.1"/>
    <property type="molecule type" value="Genomic_DNA"/>
</dbReference>
<sequence length="78" mass="8458">MHLLWLTLSILSVLIALIPEARAAAATVFSVEQVYGQMMSDLAARRNEQLAVRRVEKIARGVAGLAAAIGAQVGQEWR</sequence>
<gene>
    <name evidence="2" type="ORF">FOL47_002703</name>
</gene>
<dbReference type="OrthoDB" id="445304at2759"/>